<evidence type="ECO:0000256" key="5">
    <source>
        <dbReference type="ARBA" id="ARBA00047720"/>
    </source>
</evidence>
<name>A0A7X2T3W0_9FIRM</name>
<evidence type="ECO:0000259" key="7">
    <source>
        <dbReference type="Pfam" id="PF01979"/>
    </source>
</evidence>
<dbReference type="CDD" id="cd01295">
    <property type="entry name" value="AdeC"/>
    <property type="match status" value="1"/>
</dbReference>
<dbReference type="NCBIfam" id="TIGR01178">
    <property type="entry name" value="ade"/>
    <property type="match status" value="1"/>
</dbReference>
<gene>
    <name evidence="6 9" type="primary">ade</name>
    <name evidence="9" type="ORF">FYJ50_07175</name>
</gene>
<dbReference type="AlphaFoldDB" id="A0A7X2T3W0"/>
<evidence type="ECO:0000256" key="4">
    <source>
        <dbReference type="ARBA" id="ARBA00023211"/>
    </source>
</evidence>
<dbReference type="GO" id="GO:0006146">
    <property type="term" value="P:adenine catabolic process"/>
    <property type="evidence" value="ECO:0007669"/>
    <property type="project" value="InterPro"/>
</dbReference>
<dbReference type="Gene3D" id="3.20.20.140">
    <property type="entry name" value="Metal-dependent hydrolases"/>
    <property type="match status" value="1"/>
</dbReference>
<dbReference type="InterPro" id="IPR006679">
    <property type="entry name" value="Adenine_deam"/>
</dbReference>
<keyword evidence="4 6" id="KW-0464">Manganese</keyword>
<dbReference type="GO" id="GO:0000034">
    <property type="term" value="F:adenine deaminase activity"/>
    <property type="evidence" value="ECO:0007669"/>
    <property type="project" value="UniProtKB-UniRule"/>
</dbReference>
<dbReference type="PANTHER" id="PTHR11113:SF2">
    <property type="entry name" value="ADENINE DEAMINASE"/>
    <property type="match status" value="1"/>
</dbReference>
<comment type="catalytic activity">
    <reaction evidence="5 6">
        <text>adenine + H2O + H(+) = hypoxanthine + NH4(+)</text>
        <dbReference type="Rhea" id="RHEA:23688"/>
        <dbReference type="ChEBI" id="CHEBI:15377"/>
        <dbReference type="ChEBI" id="CHEBI:15378"/>
        <dbReference type="ChEBI" id="CHEBI:16708"/>
        <dbReference type="ChEBI" id="CHEBI:17368"/>
        <dbReference type="ChEBI" id="CHEBI:28938"/>
        <dbReference type="EC" id="3.5.4.2"/>
    </reaction>
</comment>
<proteinExistence type="inferred from homology"/>
<dbReference type="InterPro" id="IPR032466">
    <property type="entry name" value="Metal_Hydrolase"/>
</dbReference>
<dbReference type="InterPro" id="IPR026912">
    <property type="entry name" value="Adenine_deam_C"/>
</dbReference>
<dbReference type="SUPFAM" id="SSF51556">
    <property type="entry name" value="Metallo-dependent hydrolases"/>
    <property type="match status" value="1"/>
</dbReference>
<dbReference type="Pfam" id="PF13382">
    <property type="entry name" value="Adenine_deam_C"/>
    <property type="match status" value="1"/>
</dbReference>
<evidence type="ECO:0000313" key="9">
    <source>
        <dbReference type="EMBL" id="MSS01877.1"/>
    </source>
</evidence>
<dbReference type="RefSeq" id="WP_154460562.1">
    <property type="nucleotide sequence ID" value="NZ_VUMM01000014.1"/>
</dbReference>
<dbReference type="SUPFAM" id="SSF51338">
    <property type="entry name" value="Composite domain of metallo-dependent hydrolases"/>
    <property type="match status" value="1"/>
</dbReference>
<comment type="caution">
    <text evidence="9">The sequence shown here is derived from an EMBL/GenBank/DDBJ whole genome shotgun (WGS) entry which is preliminary data.</text>
</comment>
<dbReference type="EMBL" id="VUMM01000014">
    <property type="protein sequence ID" value="MSS01877.1"/>
    <property type="molecule type" value="Genomic_DNA"/>
</dbReference>
<feature type="domain" description="Adenine deaminase C-terminal" evidence="8">
    <location>
        <begin position="402"/>
        <end position="570"/>
    </location>
</feature>
<dbReference type="Gene3D" id="2.30.40.10">
    <property type="entry name" value="Urease, subunit C, domain 1"/>
    <property type="match status" value="1"/>
</dbReference>
<evidence type="ECO:0000256" key="6">
    <source>
        <dbReference type="HAMAP-Rule" id="MF_01518"/>
    </source>
</evidence>
<reference evidence="9 10" key="1">
    <citation type="submission" date="2019-08" db="EMBL/GenBank/DDBJ databases">
        <title>In-depth cultivation of the pig gut microbiome towards novel bacterial diversity and tailored functional studies.</title>
        <authorList>
            <person name="Wylensek D."/>
            <person name="Hitch T.C.A."/>
            <person name="Clavel T."/>
        </authorList>
    </citation>
    <scope>NUCLEOTIDE SEQUENCE [LARGE SCALE GENOMIC DNA]</scope>
    <source>
        <strain evidence="9 10">LKV-178-WT-2G</strain>
    </source>
</reference>
<sequence length="577" mass="63306">MKEIIKNIKAARSEKKAELVLKNANIVNVFINALEKADVAIEDGIIVGIGEYEGETEIDLEGKYLCPGFIDGHIHIESSFLCGANFEKAVLPHGTTAIITDPHEIANVAGIKGIKFMMETTENLSLSVYFTLPSCVPSTDLDESGAILEAADLYSLYSSPRVVGLSEVMNVYGTIHGDEKVLQKIVDCKVNGKVVDGHAPDVKGKDLNAYIVAGVQSDHECTDIQEAMEKLKRGQYIMIREGTAAHNLKALLPLFKEPYCQRCMLVTDDKHPDDLLRLGHIDDIIRKAISFGVNPLIAIKMATLVPSQYFKLEKMGAVAPGFKADLLVLSNLDSLRIEKVYKSGKLIVENGKVIQSSKLSIDSSDYEEVLHSFHLNEITIEDLQLHQQGENERVICLMPNELLTTEKIIPFQKQEGMAPGVNTKEGIVKLAVFERHKNTNHAGLGFLGNYPLKKGAVASSIAHDSHNLIVAGTRDEDMVLAANTVIQNQGGLAFVVDGKVLGEVELPIAGLMSFKDAETLSKKMNQMKQILSEYGINSDIDPFMTLAFVSLPVIPELRLNTFGLIDVEKQEIIPSVF</sequence>
<evidence type="ECO:0000256" key="1">
    <source>
        <dbReference type="ARBA" id="ARBA00006773"/>
    </source>
</evidence>
<comment type="cofactor">
    <cofactor evidence="6">
        <name>Mn(2+)</name>
        <dbReference type="ChEBI" id="CHEBI:29035"/>
    </cofactor>
</comment>
<accession>A0A7X2T3W0</accession>
<comment type="similarity">
    <text evidence="1 6">Belongs to the metallo-dependent hydrolases superfamily. Adenine deaminase family.</text>
</comment>
<evidence type="ECO:0000313" key="10">
    <source>
        <dbReference type="Proteomes" id="UP000470082"/>
    </source>
</evidence>
<dbReference type="EC" id="3.5.4.2" evidence="2 6"/>
<organism evidence="9 10">
    <name type="scientific">Floccifex porci</name>
    <dbReference type="NCBI Taxonomy" id="2606629"/>
    <lineage>
        <taxon>Bacteria</taxon>
        <taxon>Bacillati</taxon>
        <taxon>Bacillota</taxon>
        <taxon>Erysipelotrichia</taxon>
        <taxon>Erysipelotrichales</taxon>
        <taxon>Erysipelotrichaceae</taxon>
        <taxon>Floccifex</taxon>
    </lineage>
</organism>
<evidence type="ECO:0000256" key="2">
    <source>
        <dbReference type="ARBA" id="ARBA00012782"/>
    </source>
</evidence>
<dbReference type="HAMAP" id="MF_01518">
    <property type="entry name" value="Adenine_deamin"/>
    <property type="match status" value="1"/>
</dbReference>
<dbReference type="InterPro" id="IPR011059">
    <property type="entry name" value="Metal-dep_hydrolase_composite"/>
</dbReference>
<protein>
    <recommendedName>
        <fullName evidence="2 6">Adenine deaminase</fullName>
        <shortName evidence="6">Adenase</shortName>
        <shortName evidence="6">Adenine aminase</shortName>
        <ecNumber evidence="2 6">3.5.4.2</ecNumber>
    </recommendedName>
</protein>
<evidence type="ECO:0000259" key="8">
    <source>
        <dbReference type="Pfam" id="PF13382"/>
    </source>
</evidence>
<dbReference type="Proteomes" id="UP000470082">
    <property type="component" value="Unassembled WGS sequence"/>
</dbReference>
<dbReference type="InterPro" id="IPR006680">
    <property type="entry name" value="Amidohydro-rel"/>
</dbReference>
<dbReference type="Pfam" id="PF01979">
    <property type="entry name" value="Amidohydro_1"/>
    <property type="match status" value="1"/>
</dbReference>
<evidence type="ECO:0000256" key="3">
    <source>
        <dbReference type="ARBA" id="ARBA00022801"/>
    </source>
</evidence>
<dbReference type="PANTHER" id="PTHR11113">
    <property type="entry name" value="N-ACETYLGLUCOSAMINE-6-PHOSPHATE DEACETYLASE"/>
    <property type="match status" value="1"/>
</dbReference>
<feature type="domain" description="Amidohydrolase-related" evidence="7">
    <location>
        <begin position="64"/>
        <end position="346"/>
    </location>
</feature>
<keyword evidence="10" id="KW-1185">Reference proteome</keyword>
<keyword evidence="3 6" id="KW-0378">Hydrolase</keyword>